<evidence type="ECO:0000313" key="2">
    <source>
        <dbReference type="EMBL" id="MBT0772171.1"/>
    </source>
</evidence>
<feature type="compositionally biased region" description="Low complexity" evidence="1">
    <location>
        <begin position="274"/>
        <end position="303"/>
    </location>
</feature>
<comment type="caution">
    <text evidence="2">The sequence shown here is derived from an EMBL/GenBank/DDBJ whole genome shotgun (WGS) entry which is preliminary data.</text>
</comment>
<feature type="compositionally biased region" description="Low complexity" evidence="1">
    <location>
        <begin position="364"/>
        <end position="394"/>
    </location>
</feature>
<keyword evidence="3" id="KW-1185">Reference proteome</keyword>
<feature type="compositionally biased region" description="Low complexity" evidence="1">
    <location>
        <begin position="463"/>
        <end position="474"/>
    </location>
</feature>
<feature type="region of interest" description="Disordered" evidence="1">
    <location>
        <begin position="256"/>
        <end position="474"/>
    </location>
</feature>
<reference evidence="2 3" key="1">
    <citation type="submission" date="2021-05" db="EMBL/GenBank/DDBJ databases">
        <title>Kineosporia and Streptomyces sp. nov. two new marine actinobacteria isolated from Coral.</title>
        <authorList>
            <person name="Buangrab K."/>
            <person name="Sutthacheep M."/>
            <person name="Yeemin T."/>
            <person name="Harunari E."/>
            <person name="Igarashi Y."/>
            <person name="Kanchanasin P."/>
            <person name="Tanasupawat S."/>
            <person name="Phongsopitanun W."/>
        </authorList>
    </citation>
    <scope>NUCLEOTIDE SEQUENCE [LARGE SCALE GENOMIC DNA]</scope>
    <source>
        <strain evidence="2 3">J2-2</strain>
    </source>
</reference>
<proteinExistence type="predicted"/>
<feature type="compositionally biased region" description="Low complexity" evidence="1">
    <location>
        <begin position="200"/>
        <end position="215"/>
    </location>
</feature>
<organism evidence="2 3">
    <name type="scientific">Kineosporia corallincola</name>
    <dbReference type="NCBI Taxonomy" id="2835133"/>
    <lineage>
        <taxon>Bacteria</taxon>
        <taxon>Bacillati</taxon>
        <taxon>Actinomycetota</taxon>
        <taxon>Actinomycetes</taxon>
        <taxon>Kineosporiales</taxon>
        <taxon>Kineosporiaceae</taxon>
        <taxon>Kineosporia</taxon>
    </lineage>
</organism>
<feature type="compositionally biased region" description="Low complexity" evidence="1">
    <location>
        <begin position="402"/>
        <end position="451"/>
    </location>
</feature>
<feature type="compositionally biased region" description="Basic and acidic residues" evidence="1">
    <location>
        <begin position="97"/>
        <end position="111"/>
    </location>
</feature>
<gene>
    <name evidence="2" type="ORF">KIH74_24720</name>
</gene>
<feature type="compositionally biased region" description="Basic and acidic residues" evidence="1">
    <location>
        <begin position="148"/>
        <end position="158"/>
    </location>
</feature>
<evidence type="ECO:0000313" key="3">
    <source>
        <dbReference type="Proteomes" id="UP001197247"/>
    </source>
</evidence>
<dbReference type="Proteomes" id="UP001197247">
    <property type="component" value="Unassembled WGS sequence"/>
</dbReference>
<dbReference type="EMBL" id="JAHBAY010000011">
    <property type="protein sequence ID" value="MBT0772171.1"/>
    <property type="molecule type" value="Genomic_DNA"/>
</dbReference>
<feature type="region of interest" description="Disordered" evidence="1">
    <location>
        <begin position="1"/>
        <end position="232"/>
    </location>
</feature>
<accession>A0ABS5TM46</accession>
<protein>
    <submittedName>
        <fullName evidence="2">Uncharacterized protein</fullName>
    </submittedName>
</protein>
<evidence type="ECO:0000256" key="1">
    <source>
        <dbReference type="SAM" id="MobiDB-lite"/>
    </source>
</evidence>
<dbReference type="RefSeq" id="WP_214158542.1">
    <property type="nucleotide sequence ID" value="NZ_JAHBAY010000011.1"/>
</dbReference>
<sequence length="540" mass="56602">MSGNRFPDQDQVEFGAFPQEQAGPWHDPYGTAEGGWDGRPEFVGTPEPESLSPEDWFDEEDPVDSRYGDNWLPRTDDETNVPSSPYLGDPDAGPRTWGDHEAPFEQPHADEWPTVASGSDRSMRRPDPAGRGPDPITADQNDFQHGLHRQDRGGETFGERSAPAAGSYDRALQTGRRNTATRAYAEHGSTGAGVGDVAPAGTVQTRAGRTGTRQTDVGQTEAAPASTNQTSAAQINAAQISAARISAARIRTATGIETAAGTDPGPGSDPAAEFDPATGFTTGFTTGAGTGADPAAGSSAAPSETFPGANAFTRAVAAALRSGDAPPTDTGTGHPEGRAHGNNAAQGIRRAEGIRNPAGGSEVSSSSSTGTPRPGNRTRTAPAPHRNGPAAPVRTPAPVPAPRLSSSLASALASLAPPRAPAGRATRIPTTTPRPRQHQPRQSQNAPEQTQPTPPKPPESRRPAAAARGFAPNADRVGTAREVMTYLARRPWLQLDVVDIILGTQFDRDDVAHALMVLQQTGRIRSHLRGDRVCYSYAVI</sequence>
<name>A0ABS5TM46_9ACTN</name>